<accession>A0A371GQ78</accession>
<dbReference type="OrthoDB" id="1731207at2759"/>
<dbReference type="SUPFAM" id="SSF57756">
    <property type="entry name" value="Retrovirus zinc finger-like domains"/>
    <property type="match status" value="1"/>
</dbReference>
<evidence type="ECO:0000256" key="1">
    <source>
        <dbReference type="SAM" id="MobiDB-lite"/>
    </source>
</evidence>
<protein>
    <recommendedName>
        <fullName evidence="2">CCHC-type domain-containing protein</fullName>
    </recommendedName>
</protein>
<dbReference type="Proteomes" id="UP000257109">
    <property type="component" value="Unassembled WGS sequence"/>
</dbReference>
<comment type="caution">
    <text evidence="3">The sequence shown here is derived from an EMBL/GenBank/DDBJ whole genome shotgun (WGS) entry which is preliminary data.</text>
</comment>
<feature type="non-terminal residue" evidence="3">
    <location>
        <position position="543"/>
    </location>
</feature>
<dbReference type="AlphaFoldDB" id="A0A371GQ78"/>
<feature type="compositionally biased region" description="Polar residues" evidence="1">
    <location>
        <begin position="148"/>
        <end position="158"/>
    </location>
</feature>
<dbReference type="InterPro" id="IPR001878">
    <property type="entry name" value="Znf_CCHC"/>
</dbReference>
<dbReference type="Pfam" id="PF03732">
    <property type="entry name" value="Retrotrans_gag"/>
    <property type="match status" value="1"/>
</dbReference>
<feature type="region of interest" description="Disordered" evidence="1">
    <location>
        <begin position="147"/>
        <end position="170"/>
    </location>
</feature>
<dbReference type="EMBL" id="QJKJ01004796">
    <property type="protein sequence ID" value="RDX92735.1"/>
    <property type="molecule type" value="Genomic_DNA"/>
</dbReference>
<feature type="region of interest" description="Disordered" evidence="1">
    <location>
        <begin position="516"/>
        <end position="543"/>
    </location>
</feature>
<evidence type="ECO:0000259" key="2">
    <source>
        <dbReference type="SMART" id="SM00343"/>
    </source>
</evidence>
<name>A0A371GQ78_MUCPR</name>
<proteinExistence type="predicted"/>
<evidence type="ECO:0000313" key="3">
    <source>
        <dbReference type="EMBL" id="RDX92735.1"/>
    </source>
</evidence>
<dbReference type="PANTHER" id="PTHR35046:SF9">
    <property type="entry name" value="RNA-DIRECTED DNA POLYMERASE"/>
    <property type="match status" value="1"/>
</dbReference>
<evidence type="ECO:0000313" key="4">
    <source>
        <dbReference type="Proteomes" id="UP000257109"/>
    </source>
</evidence>
<dbReference type="SMART" id="SM00343">
    <property type="entry name" value="ZnF_C2HC"/>
    <property type="match status" value="1"/>
</dbReference>
<feature type="domain" description="CCHC-type" evidence="2">
    <location>
        <begin position="491"/>
        <end position="507"/>
    </location>
</feature>
<dbReference type="InterPro" id="IPR005162">
    <property type="entry name" value="Retrotrans_gag_dom"/>
</dbReference>
<sequence>MANNRSDEVNSYSSTKNEERGILSHLIIKKWRASRELLWMLSSVVKMVTYEFTRYALVWWNKFYREIKERRRRHADTFVPTSYLRDLYNKLQRMYQGSKSVKEYHKDMESNEETMARFLHGLNKDIQDIVELYHSAFMDDLKRRLTSKRTFPSGPNNQRGKEKEKKRPRKQKRELHWFLLNVVFPLRWSKRCRNLLGLRNEDGPSAILVRMVTYEFIGYDLVWWNQFCREIRERRRRHSETWADLKREMRTRRRRGERRRNNYLGNIKMTIPTFQAKNDPEAYLEWERKVGNVFDCHNCSEKKKVKLAICKFTDYASIWWDQFVINRHRYGERPIRTWEDMKSVMRRRFVSNHYHRNLCRKLQCLTQDSMSVHNYYEELKIAMTRANVKEDGEVTMARFIGGSKKEIVDVVELQHYMEIEDLLHKAIQVERQLKSKSSSMFASSSSSSWRSNWNNNKVITNSKEEVKNKYSNAPFKGKIDTNTSYRSHDIKCFKCQGVRHIASQCPSKRAMVMLDNEEIESENSSDDEMPPMEDCSDVEVTEP</sequence>
<dbReference type="PANTHER" id="PTHR35046">
    <property type="entry name" value="ZINC KNUCKLE (CCHC-TYPE) FAMILY PROTEIN"/>
    <property type="match status" value="1"/>
</dbReference>
<reference evidence="3" key="1">
    <citation type="submission" date="2018-05" db="EMBL/GenBank/DDBJ databases">
        <title>Draft genome of Mucuna pruriens seed.</title>
        <authorList>
            <person name="Nnadi N.E."/>
            <person name="Vos R."/>
            <person name="Hasami M.H."/>
            <person name="Devisetty U.K."/>
            <person name="Aguiy J.C."/>
        </authorList>
    </citation>
    <scope>NUCLEOTIDE SEQUENCE [LARGE SCALE GENOMIC DNA]</scope>
    <source>
        <strain evidence="3">JCA_2017</strain>
    </source>
</reference>
<dbReference type="GO" id="GO:0003676">
    <property type="term" value="F:nucleic acid binding"/>
    <property type="evidence" value="ECO:0007669"/>
    <property type="project" value="InterPro"/>
</dbReference>
<gene>
    <name evidence="3" type="ORF">CR513_25091</name>
</gene>
<organism evidence="3 4">
    <name type="scientific">Mucuna pruriens</name>
    <name type="common">Velvet bean</name>
    <name type="synonym">Dolichos pruriens</name>
    <dbReference type="NCBI Taxonomy" id="157652"/>
    <lineage>
        <taxon>Eukaryota</taxon>
        <taxon>Viridiplantae</taxon>
        <taxon>Streptophyta</taxon>
        <taxon>Embryophyta</taxon>
        <taxon>Tracheophyta</taxon>
        <taxon>Spermatophyta</taxon>
        <taxon>Magnoliopsida</taxon>
        <taxon>eudicotyledons</taxon>
        <taxon>Gunneridae</taxon>
        <taxon>Pentapetalae</taxon>
        <taxon>rosids</taxon>
        <taxon>fabids</taxon>
        <taxon>Fabales</taxon>
        <taxon>Fabaceae</taxon>
        <taxon>Papilionoideae</taxon>
        <taxon>50 kb inversion clade</taxon>
        <taxon>NPAAA clade</taxon>
        <taxon>indigoferoid/millettioid clade</taxon>
        <taxon>Phaseoleae</taxon>
        <taxon>Mucuna</taxon>
    </lineage>
</organism>
<dbReference type="GO" id="GO:0008270">
    <property type="term" value="F:zinc ion binding"/>
    <property type="evidence" value="ECO:0007669"/>
    <property type="project" value="InterPro"/>
</dbReference>
<dbReference type="InterPro" id="IPR036875">
    <property type="entry name" value="Znf_CCHC_sf"/>
</dbReference>
<feature type="non-terminal residue" evidence="3">
    <location>
        <position position="1"/>
    </location>
</feature>
<keyword evidence="4" id="KW-1185">Reference proteome</keyword>